<keyword evidence="3" id="KW-1185">Reference proteome</keyword>
<sequence length="206" mass="21217">MSRIVIFGAGGRAGQQAVAEAARRGHEVTAVVRDPAKHRAPDGVELVAGDVTDAASVAALVKDQDAVISAAAVYGADTDPHAFFTSSGRALAASGAARVVVVGLSSLAPDATGRPLRDAPGFPAEFRPFTAAHAAGLDLLRASDLDWLYVSPAGDFDHGGDRTGRYRVAASGDPEARVSYADFAVALVDEASSPRHHRKHLLITGA</sequence>
<dbReference type="InterPro" id="IPR036291">
    <property type="entry name" value="NAD(P)-bd_dom_sf"/>
</dbReference>
<proteinExistence type="predicted"/>
<dbReference type="Proteomes" id="UP000274843">
    <property type="component" value="Unassembled WGS sequence"/>
</dbReference>
<dbReference type="InterPro" id="IPR016040">
    <property type="entry name" value="NAD(P)-bd_dom"/>
</dbReference>
<comment type="caution">
    <text evidence="2">The sequence shown here is derived from an EMBL/GenBank/DDBJ whole genome shotgun (WGS) entry which is preliminary data.</text>
</comment>
<reference evidence="2 3" key="1">
    <citation type="submission" date="2018-11" db="EMBL/GenBank/DDBJ databases">
        <title>Sequencing the genomes of 1000 actinobacteria strains.</title>
        <authorList>
            <person name="Klenk H.-P."/>
        </authorList>
    </citation>
    <scope>NUCLEOTIDE SEQUENCE [LARGE SCALE GENOMIC DNA]</scope>
    <source>
        <strain evidence="2 3">DSM 44348</strain>
    </source>
</reference>
<evidence type="ECO:0000259" key="1">
    <source>
        <dbReference type="Pfam" id="PF13460"/>
    </source>
</evidence>
<dbReference type="RefSeq" id="WP_123685110.1">
    <property type="nucleotide sequence ID" value="NZ_RKHY01000001.1"/>
</dbReference>
<dbReference type="GeneID" id="301846194"/>
<dbReference type="InterPro" id="IPR051606">
    <property type="entry name" value="Polyketide_Oxido-like"/>
</dbReference>
<dbReference type="PANTHER" id="PTHR43355:SF2">
    <property type="entry name" value="FLAVIN REDUCTASE (NADPH)"/>
    <property type="match status" value="1"/>
</dbReference>
<evidence type="ECO:0000313" key="3">
    <source>
        <dbReference type="Proteomes" id="UP000274843"/>
    </source>
</evidence>
<dbReference type="Gene3D" id="3.40.50.720">
    <property type="entry name" value="NAD(P)-binding Rossmann-like Domain"/>
    <property type="match status" value="1"/>
</dbReference>
<feature type="domain" description="NAD(P)-binding" evidence="1">
    <location>
        <begin position="8"/>
        <end position="191"/>
    </location>
</feature>
<organism evidence="2 3">
    <name type="scientific">Amycolatopsis thermoflava</name>
    <dbReference type="NCBI Taxonomy" id="84480"/>
    <lineage>
        <taxon>Bacteria</taxon>
        <taxon>Bacillati</taxon>
        <taxon>Actinomycetota</taxon>
        <taxon>Actinomycetes</taxon>
        <taxon>Pseudonocardiales</taxon>
        <taxon>Pseudonocardiaceae</taxon>
        <taxon>Amycolatopsis</taxon>
        <taxon>Amycolatopsis methanolica group</taxon>
    </lineage>
</organism>
<accession>A0A3N2H0W7</accession>
<gene>
    <name evidence="2" type="ORF">EDD35_4877</name>
</gene>
<dbReference type="SUPFAM" id="SSF51735">
    <property type="entry name" value="NAD(P)-binding Rossmann-fold domains"/>
    <property type="match status" value="1"/>
</dbReference>
<evidence type="ECO:0000313" key="2">
    <source>
        <dbReference type="EMBL" id="ROS42487.1"/>
    </source>
</evidence>
<name>A0A3N2H0W7_9PSEU</name>
<protein>
    <recommendedName>
        <fullName evidence="1">NAD(P)-binding domain-containing protein</fullName>
    </recommendedName>
</protein>
<dbReference type="PANTHER" id="PTHR43355">
    <property type="entry name" value="FLAVIN REDUCTASE (NADPH)"/>
    <property type="match status" value="1"/>
</dbReference>
<dbReference type="Pfam" id="PF13460">
    <property type="entry name" value="NAD_binding_10"/>
    <property type="match status" value="1"/>
</dbReference>
<dbReference type="GO" id="GO:0016646">
    <property type="term" value="F:oxidoreductase activity, acting on the CH-NH group of donors, NAD or NADP as acceptor"/>
    <property type="evidence" value="ECO:0007669"/>
    <property type="project" value="TreeGrafter"/>
</dbReference>
<dbReference type="EMBL" id="RKHY01000001">
    <property type="protein sequence ID" value="ROS42487.1"/>
    <property type="molecule type" value="Genomic_DNA"/>
</dbReference>
<dbReference type="AlphaFoldDB" id="A0A3N2H0W7"/>